<dbReference type="PROSITE" id="PS50188">
    <property type="entry name" value="B302_SPRY"/>
    <property type="match status" value="1"/>
</dbReference>
<dbReference type="InterPro" id="IPR003877">
    <property type="entry name" value="SPRY_dom"/>
</dbReference>
<dbReference type="InterPro" id="IPR013320">
    <property type="entry name" value="ConA-like_dom_sf"/>
</dbReference>
<feature type="domain" description="B30.2/SPRY" evidence="5">
    <location>
        <begin position="1"/>
        <end position="144"/>
    </location>
</feature>
<evidence type="ECO:0000256" key="3">
    <source>
        <dbReference type="ARBA" id="ARBA00022833"/>
    </source>
</evidence>
<dbReference type="SMART" id="SM00449">
    <property type="entry name" value="SPRY"/>
    <property type="match status" value="1"/>
</dbReference>
<comment type="caution">
    <text evidence="6">The sequence shown here is derived from an EMBL/GenBank/DDBJ whole genome shotgun (WGS) entry which is preliminary data.</text>
</comment>
<reference evidence="6 7" key="1">
    <citation type="journal article" date="2022" name="G3 (Bethesda)">
        <title>Evaluating Illumina-, Nanopore-, and PacBio-based genome assembly strategies with the bald notothen, Trematomus borchgrevinki.</title>
        <authorList>
            <person name="Rayamajhi N."/>
            <person name="Cheng C.C."/>
            <person name="Catchen J.M."/>
        </authorList>
    </citation>
    <scope>NUCLEOTIDE SEQUENCE [LARGE SCALE GENOMIC DNA]</scope>
    <source>
        <strain evidence="6">AGRC-2024</strain>
    </source>
</reference>
<reference evidence="6 7" key="2">
    <citation type="journal article" date="2024" name="G3 (Bethesda)">
        <title>The genome of the cryopelagic Antarctic bald notothen, Trematomus borchgrevinki.</title>
        <authorList>
            <person name="Rayamajhi N."/>
            <person name="Rivera-Colon A.G."/>
            <person name="Minhas B.F."/>
            <person name="Cheng C.C."/>
            <person name="Catchen J.M."/>
        </authorList>
    </citation>
    <scope>NUCLEOTIDE SEQUENCE [LARGE SCALE GENOMIC DNA]</scope>
    <source>
        <strain evidence="6">AGRC-2024</strain>
    </source>
</reference>
<keyword evidence="1" id="KW-0479">Metal-binding</keyword>
<name>A0ABD2HFC5_PAGBO</name>
<keyword evidence="7" id="KW-1185">Reference proteome</keyword>
<dbReference type="Pfam" id="PF00622">
    <property type="entry name" value="SPRY"/>
    <property type="match status" value="1"/>
</dbReference>
<evidence type="ECO:0000313" key="6">
    <source>
        <dbReference type="EMBL" id="KAL3065079.1"/>
    </source>
</evidence>
<keyword evidence="3" id="KW-0862">Zinc</keyword>
<dbReference type="SUPFAM" id="SSF49899">
    <property type="entry name" value="Concanavalin A-like lectins/glucanases"/>
    <property type="match status" value="1"/>
</dbReference>
<evidence type="ECO:0000256" key="2">
    <source>
        <dbReference type="ARBA" id="ARBA00022771"/>
    </source>
</evidence>
<keyword evidence="2" id="KW-0863">Zinc-finger</keyword>
<dbReference type="InterPro" id="IPR001870">
    <property type="entry name" value="B30.2/SPRY"/>
</dbReference>
<dbReference type="AlphaFoldDB" id="A0ABD2HFC5"/>
<feature type="region of interest" description="Disordered" evidence="4">
    <location>
        <begin position="66"/>
        <end position="89"/>
    </location>
</feature>
<evidence type="ECO:0000256" key="1">
    <source>
        <dbReference type="ARBA" id="ARBA00022723"/>
    </source>
</evidence>
<dbReference type="GO" id="GO:0008270">
    <property type="term" value="F:zinc ion binding"/>
    <property type="evidence" value="ECO:0007669"/>
    <property type="project" value="UniProtKB-KW"/>
</dbReference>
<feature type="compositionally biased region" description="Low complexity" evidence="4">
    <location>
        <begin position="68"/>
        <end position="88"/>
    </location>
</feature>
<dbReference type="PANTHER" id="PTHR25465">
    <property type="entry name" value="B-BOX DOMAIN CONTAINING"/>
    <property type="match status" value="1"/>
</dbReference>
<evidence type="ECO:0000259" key="5">
    <source>
        <dbReference type="PROSITE" id="PS50188"/>
    </source>
</evidence>
<evidence type="ECO:0000313" key="7">
    <source>
        <dbReference type="Proteomes" id="UP001619887"/>
    </source>
</evidence>
<dbReference type="PANTHER" id="PTHR25465:SF5">
    <property type="entry name" value="E3 UBIQUITIN_ISG15 LIGASE TRIM25-RELATED"/>
    <property type="match status" value="1"/>
</dbReference>
<sequence>MCREALTGRSYWEVEWKGDVSIAVTYGGIRRRDDWGDSQFGWNDQSWSLSYSDEGYSVRHNNKVTYTSSSSSSSSSPSSPSSPSSSSSGRVAVYLDHPAGSLSFYRVSSDSPIHLHTFRTTFTEPLYAGFGFWSPDSSVFLCSL</sequence>
<evidence type="ECO:0000256" key="4">
    <source>
        <dbReference type="SAM" id="MobiDB-lite"/>
    </source>
</evidence>
<gene>
    <name evidence="6" type="ORF">OYC64_015291</name>
</gene>
<accession>A0ABD2HFC5</accession>
<dbReference type="Proteomes" id="UP001619887">
    <property type="component" value="Unassembled WGS sequence"/>
</dbReference>
<protein>
    <recommendedName>
        <fullName evidence="5">B30.2/SPRY domain-containing protein</fullName>
    </recommendedName>
</protein>
<dbReference type="InterPro" id="IPR051051">
    <property type="entry name" value="E3_ubiq-ligase_TRIM/RNF"/>
</dbReference>
<organism evidence="6 7">
    <name type="scientific">Pagothenia borchgrevinki</name>
    <name type="common">Bald rockcod</name>
    <name type="synonym">Trematomus borchgrevinki</name>
    <dbReference type="NCBI Taxonomy" id="8213"/>
    <lineage>
        <taxon>Eukaryota</taxon>
        <taxon>Metazoa</taxon>
        <taxon>Chordata</taxon>
        <taxon>Craniata</taxon>
        <taxon>Vertebrata</taxon>
        <taxon>Euteleostomi</taxon>
        <taxon>Actinopterygii</taxon>
        <taxon>Neopterygii</taxon>
        <taxon>Teleostei</taxon>
        <taxon>Neoteleostei</taxon>
        <taxon>Acanthomorphata</taxon>
        <taxon>Eupercaria</taxon>
        <taxon>Perciformes</taxon>
        <taxon>Notothenioidei</taxon>
        <taxon>Nototheniidae</taxon>
        <taxon>Pagothenia</taxon>
    </lineage>
</organism>
<proteinExistence type="predicted"/>
<dbReference type="InterPro" id="IPR043136">
    <property type="entry name" value="B30.2/SPRY_sf"/>
</dbReference>
<dbReference type="Gene3D" id="2.60.120.920">
    <property type="match status" value="1"/>
</dbReference>
<dbReference type="EMBL" id="JBIYXZ010002069">
    <property type="protein sequence ID" value="KAL3065079.1"/>
    <property type="molecule type" value="Genomic_DNA"/>
</dbReference>